<evidence type="ECO:0000256" key="3">
    <source>
        <dbReference type="ARBA" id="ARBA00022692"/>
    </source>
</evidence>
<feature type="region of interest" description="Disordered" evidence="6">
    <location>
        <begin position="309"/>
        <end position="328"/>
    </location>
</feature>
<keyword evidence="4 7" id="KW-1133">Transmembrane helix</keyword>
<dbReference type="InterPro" id="IPR017039">
    <property type="entry name" value="Virul_fac_BrkB"/>
</dbReference>
<keyword evidence="5 7" id="KW-0472">Membrane</keyword>
<evidence type="ECO:0000313" key="9">
    <source>
        <dbReference type="Proteomes" id="UP000199632"/>
    </source>
</evidence>
<dbReference type="Pfam" id="PF03631">
    <property type="entry name" value="Virul_fac_BrkB"/>
    <property type="match status" value="1"/>
</dbReference>
<dbReference type="PANTHER" id="PTHR30213">
    <property type="entry name" value="INNER MEMBRANE PROTEIN YHJD"/>
    <property type="match status" value="1"/>
</dbReference>
<evidence type="ECO:0000256" key="4">
    <source>
        <dbReference type="ARBA" id="ARBA00022989"/>
    </source>
</evidence>
<feature type="transmembrane region" description="Helical" evidence="7">
    <location>
        <begin position="113"/>
        <end position="136"/>
    </location>
</feature>
<keyword evidence="9" id="KW-1185">Reference proteome</keyword>
<comment type="subcellular location">
    <subcellularLocation>
        <location evidence="1">Cell membrane</location>
        <topology evidence="1">Multi-pass membrane protein</topology>
    </subcellularLocation>
</comment>
<dbReference type="Proteomes" id="UP000199632">
    <property type="component" value="Unassembled WGS sequence"/>
</dbReference>
<evidence type="ECO:0000256" key="5">
    <source>
        <dbReference type="ARBA" id="ARBA00023136"/>
    </source>
</evidence>
<dbReference type="STRING" id="137265.SAMN05421684_5039"/>
<evidence type="ECO:0000313" key="8">
    <source>
        <dbReference type="EMBL" id="SDZ43917.1"/>
    </source>
</evidence>
<feature type="transmembrane region" description="Helical" evidence="7">
    <location>
        <begin position="157"/>
        <end position="180"/>
    </location>
</feature>
<dbReference type="GO" id="GO:0005886">
    <property type="term" value="C:plasma membrane"/>
    <property type="evidence" value="ECO:0007669"/>
    <property type="project" value="UniProtKB-SubCell"/>
</dbReference>
<proteinExistence type="predicted"/>
<feature type="transmembrane region" description="Helical" evidence="7">
    <location>
        <begin position="231"/>
        <end position="254"/>
    </location>
</feature>
<keyword evidence="3 7" id="KW-0812">Transmembrane</keyword>
<evidence type="ECO:0000256" key="1">
    <source>
        <dbReference type="ARBA" id="ARBA00004651"/>
    </source>
</evidence>
<feature type="transmembrane region" description="Helical" evidence="7">
    <location>
        <begin position="266"/>
        <end position="288"/>
    </location>
</feature>
<evidence type="ECO:0000256" key="2">
    <source>
        <dbReference type="ARBA" id="ARBA00022475"/>
    </source>
</evidence>
<dbReference type="PANTHER" id="PTHR30213:SF0">
    <property type="entry name" value="UPF0761 MEMBRANE PROTEIN YIHY"/>
    <property type="match status" value="1"/>
</dbReference>
<protein>
    <submittedName>
        <fullName evidence="8">Membrane protein</fullName>
    </submittedName>
</protein>
<dbReference type="EMBL" id="FNQB01000003">
    <property type="protein sequence ID" value="SDZ43917.1"/>
    <property type="molecule type" value="Genomic_DNA"/>
</dbReference>
<feature type="transmembrane region" description="Helical" evidence="7">
    <location>
        <begin position="51"/>
        <end position="73"/>
    </location>
</feature>
<feature type="compositionally biased region" description="Basic and acidic residues" evidence="6">
    <location>
        <begin position="312"/>
        <end position="328"/>
    </location>
</feature>
<gene>
    <name evidence="8" type="ORF">SAMN05421684_5039</name>
</gene>
<organism evidence="8 9">
    <name type="scientific">Asanoa ishikariensis</name>
    <dbReference type="NCBI Taxonomy" id="137265"/>
    <lineage>
        <taxon>Bacteria</taxon>
        <taxon>Bacillati</taxon>
        <taxon>Actinomycetota</taxon>
        <taxon>Actinomycetes</taxon>
        <taxon>Micromonosporales</taxon>
        <taxon>Micromonosporaceae</taxon>
        <taxon>Asanoa</taxon>
    </lineage>
</organism>
<feature type="transmembrane region" description="Helical" evidence="7">
    <location>
        <begin position="200"/>
        <end position="219"/>
    </location>
</feature>
<evidence type="ECO:0000256" key="6">
    <source>
        <dbReference type="SAM" id="MobiDB-lite"/>
    </source>
</evidence>
<sequence>MGLNRPQRGKWEVPVRKDRPTALPRSEWLASAKRAVKEFSADGVSDWAAALTYYGILSIFPGLLVVVSILGLLGPDTVKAVQDNLSDTLPGAIADFVNSAIDQVAGNSSLASVGAVIGVVVAFWSASGYVSAFMRAANTIYDVPEGRTMWRILSTRVALTAAVGLLLIACCLIVVFTGRFAQSIGDAIGLGSAAVTAWNIAKWPVLVVLVSLMFSILYYASPNARHGSFRWVTPGGLVAVLLWIVLSGLFALYLTFFNSYNKTYGAVAGIIVFLVWLQLSNMAVLLGAEYDAELERGRAIAAGHPADEEPYLELRDDRKLEDKRPRTG</sequence>
<dbReference type="PIRSF" id="PIRSF035875">
    <property type="entry name" value="RNase_BN"/>
    <property type="match status" value="1"/>
</dbReference>
<dbReference type="AlphaFoldDB" id="A0A1H3T1T5"/>
<name>A0A1H3T1T5_9ACTN</name>
<reference evidence="9" key="1">
    <citation type="submission" date="2016-10" db="EMBL/GenBank/DDBJ databases">
        <authorList>
            <person name="Varghese N."/>
            <person name="Submissions S."/>
        </authorList>
    </citation>
    <scope>NUCLEOTIDE SEQUENCE [LARGE SCALE GENOMIC DNA]</scope>
    <source>
        <strain evidence="9">DSM 44718</strain>
    </source>
</reference>
<keyword evidence="2" id="KW-1003">Cell membrane</keyword>
<evidence type="ECO:0000256" key="7">
    <source>
        <dbReference type="SAM" id="Phobius"/>
    </source>
</evidence>
<accession>A0A1H3T1T5</accession>
<dbReference type="NCBIfam" id="TIGR00765">
    <property type="entry name" value="yihY_not_rbn"/>
    <property type="match status" value="1"/>
</dbReference>